<feature type="domain" description="HTH myb-type" evidence="8">
    <location>
        <begin position="442"/>
        <end position="490"/>
    </location>
</feature>
<dbReference type="PROSITE" id="PS51293">
    <property type="entry name" value="SANT"/>
    <property type="match status" value="1"/>
</dbReference>
<feature type="domain" description="SWIRM" evidence="6">
    <location>
        <begin position="986"/>
        <end position="1084"/>
    </location>
</feature>
<feature type="region of interest" description="Disordered" evidence="3">
    <location>
        <begin position="1520"/>
        <end position="1568"/>
    </location>
</feature>
<feature type="compositionally biased region" description="Low complexity" evidence="3">
    <location>
        <begin position="1108"/>
        <end position="1118"/>
    </location>
</feature>
<feature type="compositionally biased region" description="Basic and acidic residues" evidence="3">
    <location>
        <begin position="409"/>
        <end position="427"/>
    </location>
</feature>
<dbReference type="InterPro" id="IPR009057">
    <property type="entry name" value="Homeodomain-like_sf"/>
</dbReference>
<feature type="domain" description="MPN" evidence="5">
    <location>
        <begin position="1264"/>
        <end position="1407"/>
    </location>
</feature>
<gene>
    <name evidence="9" type="primary">MYSM1</name>
    <name evidence="9" type="ORF">BGZ70_000282</name>
</gene>
<dbReference type="CDD" id="cd00167">
    <property type="entry name" value="SANT"/>
    <property type="match status" value="1"/>
</dbReference>
<dbReference type="Pfam" id="PF00249">
    <property type="entry name" value="Myb_DNA-binding"/>
    <property type="match status" value="1"/>
</dbReference>
<evidence type="ECO:0000259" key="6">
    <source>
        <dbReference type="PROSITE" id="PS50934"/>
    </source>
</evidence>
<feature type="region of interest" description="Disordered" evidence="3">
    <location>
        <begin position="474"/>
        <end position="762"/>
    </location>
</feature>
<dbReference type="InterPro" id="IPR007526">
    <property type="entry name" value="SWIRM"/>
</dbReference>
<dbReference type="Gene3D" id="3.40.140.10">
    <property type="entry name" value="Cytidine Deaminase, domain 2"/>
    <property type="match status" value="1"/>
</dbReference>
<feature type="compositionally biased region" description="Low complexity" evidence="3">
    <location>
        <begin position="675"/>
        <end position="694"/>
    </location>
</feature>
<feature type="compositionally biased region" description="Polar residues" evidence="3">
    <location>
        <begin position="142"/>
        <end position="152"/>
    </location>
</feature>
<dbReference type="EMBL" id="JAAAHY010000105">
    <property type="protein sequence ID" value="KAF9967047.1"/>
    <property type="molecule type" value="Genomic_DNA"/>
</dbReference>
<evidence type="ECO:0000256" key="2">
    <source>
        <dbReference type="ARBA" id="ARBA00023242"/>
    </source>
</evidence>
<feature type="compositionally biased region" description="Acidic residues" evidence="3">
    <location>
        <begin position="233"/>
        <end position="251"/>
    </location>
</feature>
<keyword evidence="10" id="KW-1185">Reference proteome</keyword>
<feature type="region of interest" description="Disordered" evidence="3">
    <location>
        <begin position="839"/>
        <end position="866"/>
    </location>
</feature>
<feature type="region of interest" description="Disordered" evidence="3">
    <location>
        <begin position="352"/>
        <end position="447"/>
    </location>
</feature>
<dbReference type="Proteomes" id="UP000738359">
    <property type="component" value="Unassembled WGS sequence"/>
</dbReference>
<dbReference type="PROSITE" id="PS50249">
    <property type="entry name" value="MPN"/>
    <property type="match status" value="1"/>
</dbReference>
<dbReference type="SUPFAM" id="SSF46689">
    <property type="entry name" value="Homeodomain-like"/>
    <property type="match status" value="2"/>
</dbReference>
<feature type="compositionally biased region" description="Basic and acidic residues" evidence="3">
    <location>
        <begin position="275"/>
        <end position="300"/>
    </location>
</feature>
<feature type="compositionally biased region" description="Polar residues" evidence="3">
    <location>
        <begin position="727"/>
        <end position="751"/>
    </location>
</feature>
<evidence type="ECO:0000256" key="3">
    <source>
        <dbReference type="SAM" id="MobiDB-lite"/>
    </source>
</evidence>
<feature type="compositionally biased region" description="Polar residues" evidence="3">
    <location>
        <begin position="222"/>
        <end position="232"/>
    </location>
</feature>
<name>A0A9P6JCD5_MORAP</name>
<feature type="region of interest" description="Disordered" evidence="3">
    <location>
        <begin position="875"/>
        <end position="894"/>
    </location>
</feature>
<feature type="non-terminal residue" evidence="9">
    <location>
        <position position="1"/>
    </location>
</feature>
<dbReference type="GO" id="GO:0010468">
    <property type="term" value="P:regulation of gene expression"/>
    <property type="evidence" value="ECO:0007669"/>
    <property type="project" value="UniProtKB-ARBA"/>
</dbReference>
<feature type="region of interest" description="Disordered" evidence="3">
    <location>
        <begin position="901"/>
        <end position="970"/>
    </location>
</feature>
<proteinExistence type="predicted"/>
<dbReference type="InterPro" id="IPR037518">
    <property type="entry name" value="MPN"/>
</dbReference>
<feature type="compositionally biased region" description="Low complexity" evidence="3">
    <location>
        <begin position="371"/>
        <end position="383"/>
    </location>
</feature>
<keyword evidence="1" id="KW-0238">DNA-binding</keyword>
<dbReference type="OrthoDB" id="118550at2759"/>
<dbReference type="Pfam" id="PF04433">
    <property type="entry name" value="SWIRM"/>
    <property type="match status" value="1"/>
</dbReference>
<feature type="compositionally biased region" description="Acidic residues" evidence="3">
    <location>
        <begin position="639"/>
        <end position="653"/>
    </location>
</feature>
<dbReference type="PANTHER" id="PTHR10410">
    <property type="entry name" value="EUKARYOTIC TRANSLATION INITIATION FACTOR 3 -RELATED"/>
    <property type="match status" value="1"/>
</dbReference>
<dbReference type="GO" id="GO:0008237">
    <property type="term" value="F:metallopeptidase activity"/>
    <property type="evidence" value="ECO:0007669"/>
    <property type="project" value="InterPro"/>
</dbReference>
<accession>A0A9P6JCD5</accession>
<dbReference type="InterPro" id="IPR050242">
    <property type="entry name" value="JAMM_MPN+_peptidase_M67A"/>
</dbReference>
<dbReference type="InterPro" id="IPR000555">
    <property type="entry name" value="JAMM/MPN+_dom"/>
</dbReference>
<dbReference type="InterPro" id="IPR017930">
    <property type="entry name" value="Myb_dom"/>
</dbReference>
<dbReference type="GO" id="GO:0003677">
    <property type="term" value="F:DNA binding"/>
    <property type="evidence" value="ECO:0007669"/>
    <property type="project" value="UniProtKB-KW"/>
</dbReference>
<dbReference type="CDD" id="cd08067">
    <property type="entry name" value="MPN_2A_DUB"/>
    <property type="match status" value="1"/>
</dbReference>
<protein>
    <submittedName>
        <fullName evidence="9">Myb-like, SWIRM and MPN domains 1</fullName>
    </submittedName>
</protein>
<dbReference type="PROSITE" id="PS50090">
    <property type="entry name" value="MYB_LIKE"/>
    <property type="match status" value="1"/>
</dbReference>
<feature type="compositionally biased region" description="Acidic residues" evidence="3">
    <location>
        <begin position="701"/>
        <end position="710"/>
    </location>
</feature>
<dbReference type="InterPro" id="IPR001005">
    <property type="entry name" value="SANT/Myb"/>
</dbReference>
<feature type="region of interest" description="Disordered" evidence="3">
    <location>
        <begin position="82"/>
        <end position="152"/>
    </location>
</feature>
<evidence type="ECO:0000256" key="1">
    <source>
        <dbReference type="ARBA" id="ARBA00023125"/>
    </source>
</evidence>
<feature type="compositionally biased region" description="Acidic residues" evidence="3">
    <location>
        <begin position="100"/>
        <end position="131"/>
    </location>
</feature>
<feature type="domain" description="SANT" evidence="7">
    <location>
        <begin position="438"/>
        <end position="490"/>
    </location>
</feature>
<feature type="compositionally biased region" description="Basic residues" evidence="3">
    <location>
        <begin position="521"/>
        <end position="534"/>
    </location>
</feature>
<organism evidence="9 10">
    <name type="scientific">Mortierella alpina</name>
    <name type="common">Oleaginous fungus</name>
    <name type="synonym">Mortierella renispora</name>
    <dbReference type="NCBI Taxonomy" id="64518"/>
    <lineage>
        <taxon>Eukaryota</taxon>
        <taxon>Fungi</taxon>
        <taxon>Fungi incertae sedis</taxon>
        <taxon>Mucoromycota</taxon>
        <taxon>Mortierellomycotina</taxon>
        <taxon>Mortierellomycetes</taxon>
        <taxon>Mortierellales</taxon>
        <taxon>Mortierellaceae</taxon>
        <taxon>Mortierella</taxon>
    </lineage>
</organism>
<evidence type="ECO:0000259" key="5">
    <source>
        <dbReference type="PROSITE" id="PS50249"/>
    </source>
</evidence>
<dbReference type="Gene3D" id="1.10.10.10">
    <property type="entry name" value="Winged helix-like DNA-binding domain superfamily/Winged helix DNA-binding domain"/>
    <property type="match status" value="1"/>
</dbReference>
<dbReference type="Gene3D" id="1.10.10.60">
    <property type="entry name" value="Homeodomain-like"/>
    <property type="match status" value="1"/>
</dbReference>
<sequence length="1568" mass="173689">PSSGTYAGHIPRYGAIPYPDSRAATSPAPPSTVPYRTADRIDQEQSSSHSALKDRLRNKLSAVHTVDDALLRSHRRLDDYTANNPVYVLPPTSRSFGRDADDDDEDGEDGDDDNPRETEDDNGDGNDEEDERGPHSKRRLLTRQQSQMYIQNLRQRAMAPLRRTQSAGLLFMDEVSPQPSPPPLEEDEDSLPREDLGATVDRPPPPQSTPKQRRTQKAGAWKQTQTGPNTMAEQEDIDIDVDIDIDIDGDGPEIIPNGQVQPTTVVDEGSPSDDIDTKDRLKERGRSNSIKSDADSRDLRSALSLHEPSLEDEFQIPDWVTQDYQAQSGFGSEDMDEKSRKMIESMLAEEEFYSGRTQKGPMTIYNHVGTSPSSSKSYSSGPSALDPPWTRVEHSSSNSKGQDTKKRKSSDERSGQTKRTASEDSRLNAKLSSADLPSHNTRWTPEEDERLREGIRLHGHGNWKAVAAVVGTRNPLQVKNHARHLTVSKIPHDASTNTSDGEGLDRRSSAANSADEDVDRRHRKRRQPRSKHTKRIDASAGRESGYESLGRRAGRARSVTSESGNDDFTGSEFGATSGYDTDNDEDRSTSKSPSLSAKGGSRSGSIGLGTPSPGLRPLYALPSPYVLPAQRIGASRLGDDEDIDVDIESTDEESSSRLGLARGVISSFAHKSKSRSISPFSNSSTRSRLSSEFDSNSDRDLDGDEDDVGEVMDSGHARKHSPALSDTIGSSNDLYTTPNFNTSSSSINSMGTGNGFKPLLKDGQSLNHQQALRTQLQKGGALSHIPLDKISSSPKERRTVSFGAVHVAELQPDLNSYDENSSEDGLEPLHTTAMDLTMTSSPLSNPPYEHYGSGVGQQRDRTMSMEPHLREADAHWSGHSTNSLHSRDSSEDGNGILKRMQSVERDSDDDEEEEGNLGTGARTSPNGTVVSSRYRKVQRAGPSKTRSSPVSPSNHTAGHSVSFQHQPTFIPSGQTSIAPALTMSATLAHVTPRVMDKSIITEEEKAVHSEFFCNKASKTPERYLRIRNTILQAWERSPSTYLTKTSVRSGLKDCGDVNAIGRVHSWLESIGAINVGMTASSPGASLARPRNRGNNSTKRRGHSEERGWSSSSSSSAPRRASHHMQTELDDLDAVWATPPLRRRRVRNERGEWVDERELEGRVIEHIVHNDSNGKRSYHSSRRKELSDDLWSLDNDAFFERHGMTKDEMEEEYEQERLAAQNAKYFAATELLPVNTRVPKNRRAQHLLRQTRGFHDPQSPAPFRVKVSSDAMLIMDFHSHLAETEVIGLLGGLYDEDEKILFILGVFPCRSISTGLQCELDPESDVEARFFFSSKGFVVVGWYHSHPTFEPNPSIRDIENQSDHQAMFRRPELGVEPFVGVIVSPFDPRNISFLSKFQFLSVSEQFDATMNCRLPYGYDREITRTNELSVSVFQQLSDLVRYYRTYEHRVDLSQPLRKGENTTRLDKLLKSLNHHIFVEESATRVFLSKVRELVVRGFQLNMDRGPVSSTLALASVNAHTIAPSQPSPTPVQPVPQPVSTAASPPLRQQGLEETGQLTSALKDATPHVP</sequence>
<evidence type="ECO:0000259" key="7">
    <source>
        <dbReference type="PROSITE" id="PS51293"/>
    </source>
</evidence>
<feature type="region of interest" description="Disordered" evidence="3">
    <location>
        <begin position="1"/>
        <end position="55"/>
    </location>
</feature>
<evidence type="ECO:0000259" key="8">
    <source>
        <dbReference type="PROSITE" id="PS51294"/>
    </source>
</evidence>
<reference evidence="9" key="1">
    <citation type="journal article" date="2020" name="Fungal Divers.">
        <title>Resolving the Mortierellaceae phylogeny through synthesis of multi-gene phylogenetics and phylogenomics.</title>
        <authorList>
            <person name="Vandepol N."/>
            <person name="Liber J."/>
            <person name="Desiro A."/>
            <person name="Na H."/>
            <person name="Kennedy M."/>
            <person name="Barry K."/>
            <person name="Grigoriev I.V."/>
            <person name="Miller A.N."/>
            <person name="O'Donnell K."/>
            <person name="Stajich J.E."/>
            <person name="Bonito G."/>
        </authorList>
    </citation>
    <scope>NUCLEOTIDE SEQUENCE</scope>
    <source>
        <strain evidence="9">CK1249</strain>
    </source>
</reference>
<feature type="compositionally biased region" description="Polar residues" evidence="3">
    <location>
        <begin position="921"/>
        <end position="931"/>
    </location>
</feature>
<dbReference type="PROSITE" id="PS50934">
    <property type="entry name" value="SWIRM"/>
    <property type="match status" value="1"/>
</dbReference>
<feature type="region of interest" description="Disordered" evidence="3">
    <location>
        <begin position="173"/>
        <end position="300"/>
    </location>
</feature>
<dbReference type="InterPro" id="IPR017884">
    <property type="entry name" value="SANT_dom"/>
</dbReference>
<evidence type="ECO:0000313" key="9">
    <source>
        <dbReference type="EMBL" id="KAF9967047.1"/>
    </source>
</evidence>
<evidence type="ECO:0000313" key="10">
    <source>
        <dbReference type="Proteomes" id="UP000738359"/>
    </source>
</evidence>
<comment type="caution">
    <text evidence="9">The sequence shown here is derived from an EMBL/GenBank/DDBJ whole genome shotgun (WGS) entry which is preliminary data.</text>
</comment>
<dbReference type="InterPro" id="IPR036388">
    <property type="entry name" value="WH-like_DNA-bd_sf"/>
</dbReference>
<feature type="compositionally biased region" description="Polar residues" evidence="3">
    <location>
        <begin position="944"/>
        <end position="970"/>
    </location>
</feature>
<keyword evidence="2" id="KW-0539">Nucleus</keyword>
<dbReference type="SUPFAM" id="SSF102712">
    <property type="entry name" value="JAB1/MPN domain"/>
    <property type="match status" value="1"/>
</dbReference>
<dbReference type="SMART" id="SM00717">
    <property type="entry name" value="SANT"/>
    <property type="match status" value="1"/>
</dbReference>
<feature type="compositionally biased region" description="Polar residues" evidence="3">
    <location>
        <begin position="558"/>
        <end position="568"/>
    </location>
</feature>
<feature type="compositionally biased region" description="Acidic residues" evidence="3">
    <location>
        <begin position="906"/>
        <end position="915"/>
    </location>
</feature>
<evidence type="ECO:0000259" key="4">
    <source>
        <dbReference type="PROSITE" id="PS50090"/>
    </source>
</evidence>
<feature type="region of interest" description="Disordered" evidence="3">
    <location>
        <begin position="1079"/>
        <end position="1131"/>
    </location>
</feature>
<feature type="compositionally biased region" description="Pro residues" evidence="3">
    <location>
        <begin position="1524"/>
        <end position="1535"/>
    </location>
</feature>
<feature type="domain" description="Myb-like" evidence="4">
    <location>
        <begin position="442"/>
        <end position="486"/>
    </location>
</feature>
<dbReference type="Pfam" id="PF01398">
    <property type="entry name" value="JAB"/>
    <property type="match status" value="1"/>
</dbReference>
<dbReference type="PROSITE" id="PS51294">
    <property type="entry name" value="HTH_MYB"/>
    <property type="match status" value="1"/>
</dbReference>